<sequence>MNSTAICYLNEFSAFSNSVDSITFISNVTVGLIHFGLTIFFITAQILMFISFHKIPKERYHNTPLPLMRHNGVVSFIQQLCHLVTSIKTIFLMRWKPIIIEIIGGILESAYLCVTVEVCWQAEFFNIYETQLGALIPQIMYIIISGANTTFTLFSVRDIRKSVSGICCSKPIVQVSKLGKAQIKKIKVMF</sequence>
<reference evidence="3" key="1">
    <citation type="submission" date="2017-02" db="UniProtKB">
        <authorList>
            <consortium name="WormBaseParasite"/>
        </authorList>
    </citation>
    <scope>IDENTIFICATION</scope>
</reference>
<evidence type="ECO:0000313" key="2">
    <source>
        <dbReference type="Proteomes" id="UP000046392"/>
    </source>
</evidence>
<feature type="transmembrane region" description="Helical" evidence="1">
    <location>
        <begin position="138"/>
        <end position="156"/>
    </location>
</feature>
<accession>A0A0N5CF00</accession>
<name>A0A0N5CF00_STREA</name>
<organism evidence="2 3">
    <name type="scientific">Strongyloides papillosus</name>
    <name type="common">Intestinal threadworm</name>
    <dbReference type="NCBI Taxonomy" id="174720"/>
    <lineage>
        <taxon>Eukaryota</taxon>
        <taxon>Metazoa</taxon>
        <taxon>Ecdysozoa</taxon>
        <taxon>Nematoda</taxon>
        <taxon>Chromadorea</taxon>
        <taxon>Rhabditida</taxon>
        <taxon>Tylenchina</taxon>
        <taxon>Panagrolaimomorpha</taxon>
        <taxon>Strongyloidoidea</taxon>
        <taxon>Strongyloididae</taxon>
        <taxon>Strongyloides</taxon>
    </lineage>
</organism>
<feature type="transmembrane region" description="Helical" evidence="1">
    <location>
        <begin position="98"/>
        <end position="118"/>
    </location>
</feature>
<keyword evidence="1" id="KW-0812">Transmembrane</keyword>
<keyword evidence="2" id="KW-1185">Reference proteome</keyword>
<keyword evidence="1" id="KW-1133">Transmembrane helix</keyword>
<dbReference type="WBParaSite" id="SPAL_0001643800.1">
    <property type="protein sequence ID" value="SPAL_0001643800.1"/>
    <property type="gene ID" value="SPAL_0001643800"/>
</dbReference>
<protein>
    <submittedName>
        <fullName evidence="3">7TM_GPCR_Srx domain-containing protein</fullName>
    </submittedName>
</protein>
<dbReference type="AlphaFoldDB" id="A0A0N5CF00"/>
<evidence type="ECO:0000313" key="3">
    <source>
        <dbReference type="WBParaSite" id="SPAL_0001643800.1"/>
    </source>
</evidence>
<dbReference type="Proteomes" id="UP000046392">
    <property type="component" value="Unplaced"/>
</dbReference>
<keyword evidence="1" id="KW-0472">Membrane</keyword>
<evidence type="ECO:0000256" key="1">
    <source>
        <dbReference type="SAM" id="Phobius"/>
    </source>
</evidence>
<feature type="transmembrane region" description="Helical" evidence="1">
    <location>
        <begin position="24"/>
        <end position="50"/>
    </location>
</feature>
<proteinExistence type="predicted"/>